<evidence type="ECO:0000256" key="1">
    <source>
        <dbReference type="ARBA" id="ARBA00009091"/>
    </source>
</evidence>
<evidence type="ECO:0000256" key="3">
    <source>
        <dbReference type="SAM" id="SignalP"/>
    </source>
</evidence>
<name>A0A953L8V7_9BACT</name>
<comment type="similarity">
    <text evidence="1">Belongs to the Skp family.</text>
</comment>
<dbReference type="Gene3D" id="3.30.910.20">
    <property type="entry name" value="Skp domain"/>
    <property type="match status" value="1"/>
</dbReference>
<dbReference type="EMBL" id="JAHVHU010000002">
    <property type="protein sequence ID" value="MBY5956968.1"/>
    <property type="molecule type" value="Genomic_DNA"/>
</dbReference>
<evidence type="ECO:0000313" key="4">
    <source>
        <dbReference type="EMBL" id="MBY5956968.1"/>
    </source>
</evidence>
<dbReference type="RefSeq" id="WP_222578482.1">
    <property type="nucleotide sequence ID" value="NZ_JAHVHU010000002.1"/>
</dbReference>
<dbReference type="GO" id="GO:0051082">
    <property type="term" value="F:unfolded protein binding"/>
    <property type="evidence" value="ECO:0007669"/>
    <property type="project" value="InterPro"/>
</dbReference>
<accession>A0A953L8V7</accession>
<feature type="signal peptide" evidence="3">
    <location>
        <begin position="1"/>
        <end position="25"/>
    </location>
</feature>
<keyword evidence="2 3" id="KW-0732">Signal</keyword>
<feature type="chain" id="PRO_5037336962" evidence="3">
    <location>
        <begin position="26"/>
        <end position="174"/>
    </location>
</feature>
<dbReference type="GO" id="GO:0005829">
    <property type="term" value="C:cytosol"/>
    <property type="evidence" value="ECO:0007669"/>
    <property type="project" value="TreeGrafter"/>
</dbReference>
<gene>
    <name evidence="4" type="ORF">KUV50_02395</name>
</gene>
<dbReference type="InterPro" id="IPR005632">
    <property type="entry name" value="Chaperone_Skp"/>
</dbReference>
<dbReference type="SMART" id="SM00935">
    <property type="entry name" value="OmpH"/>
    <property type="match status" value="1"/>
</dbReference>
<dbReference type="Proteomes" id="UP000753961">
    <property type="component" value="Unassembled WGS sequence"/>
</dbReference>
<keyword evidence="5" id="KW-1185">Reference proteome</keyword>
<protein>
    <submittedName>
        <fullName evidence="4">OmpH family outer membrane protein</fullName>
    </submittedName>
</protein>
<dbReference type="AlphaFoldDB" id="A0A953L8V7"/>
<dbReference type="Pfam" id="PF03938">
    <property type="entry name" value="OmpH"/>
    <property type="match status" value="1"/>
</dbReference>
<dbReference type="PANTHER" id="PTHR35089:SF1">
    <property type="entry name" value="CHAPERONE PROTEIN SKP"/>
    <property type="match status" value="1"/>
</dbReference>
<dbReference type="SUPFAM" id="SSF111384">
    <property type="entry name" value="OmpH-like"/>
    <property type="match status" value="1"/>
</dbReference>
<dbReference type="GO" id="GO:0050821">
    <property type="term" value="P:protein stabilization"/>
    <property type="evidence" value="ECO:0007669"/>
    <property type="project" value="TreeGrafter"/>
</dbReference>
<dbReference type="InterPro" id="IPR024930">
    <property type="entry name" value="Skp_dom_sf"/>
</dbReference>
<evidence type="ECO:0000313" key="5">
    <source>
        <dbReference type="Proteomes" id="UP000753961"/>
    </source>
</evidence>
<proteinExistence type="inferred from homology"/>
<reference evidence="4" key="1">
    <citation type="submission" date="2021-06" db="EMBL/GenBank/DDBJ databases">
        <title>44 bacteria genomes isolated from Dapeng, Shenzhen.</title>
        <authorList>
            <person name="Zheng W."/>
            <person name="Yu S."/>
            <person name="Huang Y."/>
        </authorList>
    </citation>
    <scope>NUCLEOTIDE SEQUENCE</scope>
    <source>
        <strain evidence="4">DP5N28-2</strain>
    </source>
</reference>
<comment type="caution">
    <text evidence="4">The sequence shown here is derived from an EMBL/GenBank/DDBJ whole genome shotgun (WGS) entry which is preliminary data.</text>
</comment>
<evidence type="ECO:0000256" key="2">
    <source>
        <dbReference type="ARBA" id="ARBA00022729"/>
    </source>
</evidence>
<sequence length="174" mass="19707">MKMKNMIKYFLLSAVVLFSAGMLQAQQKFAYVNSQELLENLPEVKAADAEIQTLQQQLQKKGQEMIESFQAKAMELQQKRDAGEMSPKQLEVESQKLQEEQDKIRQYDTKMQTDVMRKQQELLQPIQDKVNTAIETVAKADGYTMVFDSSSGVVLYADDATNITSKVKAELSGN</sequence>
<dbReference type="PANTHER" id="PTHR35089">
    <property type="entry name" value="CHAPERONE PROTEIN SKP"/>
    <property type="match status" value="1"/>
</dbReference>
<organism evidence="4 5">
    <name type="scientific">Membranihabitans marinus</name>
    <dbReference type="NCBI Taxonomy" id="1227546"/>
    <lineage>
        <taxon>Bacteria</taxon>
        <taxon>Pseudomonadati</taxon>
        <taxon>Bacteroidota</taxon>
        <taxon>Saprospiria</taxon>
        <taxon>Saprospirales</taxon>
        <taxon>Saprospiraceae</taxon>
        <taxon>Membranihabitans</taxon>
    </lineage>
</organism>